<reference evidence="2" key="1">
    <citation type="journal article" date="2017" name="Acta Aliment.">
        <title>Plant polysaccharide degrading enzyme system of Thermpbifida cellulosilytica TB100 revealed by de novo genome project data.</title>
        <authorList>
            <person name="Toth A."/>
            <person name="Baka E."/>
            <person name="Luzics S."/>
            <person name="Bata-Vidacs I."/>
            <person name="Nagy I."/>
            <person name="Balint B."/>
            <person name="Herceg R."/>
            <person name="Olasz F."/>
            <person name="Wilk T."/>
            <person name="Nagy T."/>
            <person name="Kriszt B."/>
            <person name="Nagy I."/>
            <person name="Kukolya J."/>
        </authorList>
    </citation>
    <scope>NUCLEOTIDE SEQUENCE [LARGE SCALE GENOMIC DNA]</scope>
    <source>
        <strain evidence="2">TB100</strain>
    </source>
</reference>
<gene>
    <name evidence="1" type="ORF">AC529_00600</name>
</gene>
<dbReference type="EMBL" id="LGEM01000004">
    <property type="protein sequence ID" value="KUP98585.1"/>
    <property type="molecule type" value="Genomic_DNA"/>
</dbReference>
<dbReference type="Gene3D" id="3.40.50.10770">
    <property type="entry name" value="Hypothetical protein VC1899 like domain (Restriction endonuclease-like)"/>
    <property type="match status" value="1"/>
</dbReference>
<dbReference type="Proteomes" id="UP000074382">
    <property type="component" value="Unassembled WGS sequence"/>
</dbReference>
<dbReference type="OrthoDB" id="3419210at2"/>
<keyword evidence="2" id="KW-1185">Reference proteome</keyword>
<proteinExistence type="predicted"/>
<evidence type="ECO:0000313" key="1">
    <source>
        <dbReference type="EMBL" id="KUP98585.1"/>
    </source>
</evidence>
<comment type="caution">
    <text evidence="1">The sequence shown here is derived from an EMBL/GenBank/DDBJ whole genome shotgun (WGS) entry which is preliminary data.</text>
</comment>
<accession>A0A147KMN2</accession>
<name>A0A147KMN2_THECS</name>
<dbReference type="STRING" id="665004.AC529_00600"/>
<sequence length="320" mass="35505">MTVHLVSVGLTLRDSLADPKQFLDGDHEDVFYALLDRAETLIPSRGDLDRHRKEIARQLVPNTSEADRLLTEINEVRPDLWLSRASAELAALARYSDRRSTDLPRKARLDAGSKDTVVLLTTDTVAGLRSALWNALALTSGDPTRVLWLPTPQDPVSHPEGKVIIAPITGLAVGDPDAMFRAMRNLGLLGHALVDDIVGPGKDYVFHLSGGYKATIPYLIGLAEGMRGLKDKDKVASVTAYVLHEDDLSHLIPLPLRILPYEVLQDELESVDWDDQPPHGLGRRLHQVSGHQLLDGYAYERRNKEWRLTPFGEGLLHLIP</sequence>
<organism evidence="1 2">
    <name type="scientific">Thermobifida cellulosilytica TB100</name>
    <dbReference type="NCBI Taxonomy" id="665004"/>
    <lineage>
        <taxon>Bacteria</taxon>
        <taxon>Bacillati</taxon>
        <taxon>Actinomycetota</taxon>
        <taxon>Actinomycetes</taxon>
        <taxon>Streptosporangiales</taxon>
        <taxon>Nocardiopsidaceae</taxon>
        <taxon>Thermobifida</taxon>
    </lineage>
</organism>
<dbReference type="AlphaFoldDB" id="A0A147KMN2"/>
<dbReference type="RefSeq" id="WP_068755024.1">
    <property type="nucleotide sequence ID" value="NZ_KQ950181.1"/>
</dbReference>
<protein>
    <recommendedName>
        <fullName evidence="3">CRISPR-associated protein</fullName>
    </recommendedName>
</protein>
<dbReference type="PATRIC" id="fig|665004.4.peg.1634"/>
<evidence type="ECO:0000313" key="2">
    <source>
        <dbReference type="Proteomes" id="UP000074382"/>
    </source>
</evidence>
<evidence type="ECO:0008006" key="3">
    <source>
        <dbReference type="Google" id="ProtNLM"/>
    </source>
</evidence>